<proteinExistence type="predicted"/>
<reference evidence="3 4" key="1">
    <citation type="submission" date="2023-07" db="EMBL/GenBank/DDBJ databases">
        <title>Sequencing the genomes of 1000 actinobacteria strains.</title>
        <authorList>
            <person name="Klenk H.-P."/>
        </authorList>
    </citation>
    <scope>NUCLEOTIDE SEQUENCE [LARGE SCALE GENOMIC DNA]</scope>
    <source>
        <strain evidence="3 4">DSM 44109</strain>
    </source>
</reference>
<evidence type="ECO:0000313" key="4">
    <source>
        <dbReference type="Proteomes" id="UP001230426"/>
    </source>
</evidence>
<feature type="domain" description="Insertion element IS402-like" evidence="2">
    <location>
        <begin position="10"/>
        <end position="81"/>
    </location>
</feature>
<dbReference type="PANTHER" id="PTHR46637">
    <property type="entry name" value="TIS1421-TRANSPOSASE PROTEIN A"/>
    <property type="match status" value="1"/>
</dbReference>
<feature type="compositionally biased region" description="Low complexity" evidence="1">
    <location>
        <begin position="124"/>
        <end position="135"/>
    </location>
</feature>
<evidence type="ECO:0000259" key="2">
    <source>
        <dbReference type="Pfam" id="PF13340"/>
    </source>
</evidence>
<dbReference type="Proteomes" id="UP001230426">
    <property type="component" value="Unassembled WGS sequence"/>
</dbReference>
<keyword evidence="4" id="KW-1185">Reference proteome</keyword>
<organism evidence="3 4">
    <name type="scientific">Streptosporangium brasiliense</name>
    <dbReference type="NCBI Taxonomy" id="47480"/>
    <lineage>
        <taxon>Bacteria</taxon>
        <taxon>Bacillati</taxon>
        <taxon>Actinomycetota</taxon>
        <taxon>Actinomycetes</taxon>
        <taxon>Streptosporangiales</taxon>
        <taxon>Streptosporangiaceae</taxon>
        <taxon>Streptosporangium</taxon>
    </lineage>
</organism>
<dbReference type="InterPro" id="IPR052909">
    <property type="entry name" value="Transposase_6_like"/>
</dbReference>
<gene>
    <name evidence="3" type="ORF">J2S55_002480</name>
</gene>
<feature type="compositionally biased region" description="Basic and acidic residues" evidence="1">
    <location>
        <begin position="136"/>
        <end position="145"/>
    </location>
</feature>
<protein>
    <submittedName>
        <fullName evidence="3">Transposase</fullName>
    </submittedName>
</protein>
<sequence length="152" mass="17153">MDDRLKRHDLTEDEWIRLVPLLPAHPRRGHRWADHRAVINGVFFRNRTACSWRGVPEVYGRWKTVYNRHRRWSQDGTWETILDALRACDAPRAGDTLRAGDALRACHDGAGGRDRPGGPGSTAGGTRPRAPGARHAPPEDIRPGKIFELPGW</sequence>
<dbReference type="PANTHER" id="PTHR46637:SF1">
    <property type="entry name" value="BLL5188 PROTEIN"/>
    <property type="match status" value="1"/>
</dbReference>
<dbReference type="InterPro" id="IPR025161">
    <property type="entry name" value="IS402-like_dom"/>
</dbReference>
<feature type="compositionally biased region" description="Basic and acidic residues" evidence="1">
    <location>
        <begin position="107"/>
        <end position="116"/>
    </location>
</feature>
<evidence type="ECO:0000256" key="1">
    <source>
        <dbReference type="SAM" id="MobiDB-lite"/>
    </source>
</evidence>
<dbReference type="Pfam" id="PF13340">
    <property type="entry name" value="DUF4096"/>
    <property type="match status" value="1"/>
</dbReference>
<accession>A0ABT9R1W3</accession>
<dbReference type="RefSeq" id="WP_306859920.1">
    <property type="nucleotide sequence ID" value="NZ_JAUSRB010000002.1"/>
</dbReference>
<comment type="caution">
    <text evidence="3">The sequence shown here is derived from an EMBL/GenBank/DDBJ whole genome shotgun (WGS) entry which is preliminary data.</text>
</comment>
<dbReference type="EMBL" id="JAUSRB010000002">
    <property type="protein sequence ID" value="MDP9863214.1"/>
    <property type="molecule type" value="Genomic_DNA"/>
</dbReference>
<feature type="region of interest" description="Disordered" evidence="1">
    <location>
        <begin position="107"/>
        <end position="152"/>
    </location>
</feature>
<evidence type="ECO:0000313" key="3">
    <source>
        <dbReference type="EMBL" id="MDP9863214.1"/>
    </source>
</evidence>
<name>A0ABT9R1W3_9ACTN</name>